<evidence type="ECO:0000313" key="2">
    <source>
        <dbReference type="Proteomes" id="UP000092093"/>
    </source>
</evidence>
<evidence type="ECO:0000313" key="1">
    <source>
        <dbReference type="EMBL" id="OBQ35312.1"/>
    </source>
</evidence>
<gene>
    <name evidence="1" type="ORF">AN484_26290</name>
</gene>
<name>A0A1B7WE06_APHFL</name>
<organism evidence="1 2">
    <name type="scientific">Aphanizomenon flos-aquae WA102</name>
    <dbReference type="NCBI Taxonomy" id="1710896"/>
    <lineage>
        <taxon>Bacteria</taxon>
        <taxon>Bacillati</taxon>
        <taxon>Cyanobacteriota</taxon>
        <taxon>Cyanophyceae</taxon>
        <taxon>Nostocales</taxon>
        <taxon>Aphanizomenonaceae</taxon>
        <taxon>Aphanizomenon</taxon>
    </lineage>
</organism>
<reference evidence="1 2" key="1">
    <citation type="submission" date="2015-09" db="EMBL/GenBank/DDBJ databases">
        <title>Aphanizomenon flos-aquae WA102.</title>
        <authorList>
            <person name="Driscoll C."/>
        </authorList>
    </citation>
    <scope>NUCLEOTIDE SEQUENCE [LARGE SCALE GENOMIC DNA]</scope>
    <source>
        <strain evidence="1">WA102</strain>
    </source>
</reference>
<dbReference type="Proteomes" id="UP000092093">
    <property type="component" value="Unassembled WGS sequence"/>
</dbReference>
<dbReference type="EMBL" id="LJOW01000388">
    <property type="protein sequence ID" value="OBQ35312.1"/>
    <property type="molecule type" value="Genomic_DNA"/>
</dbReference>
<comment type="caution">
    <text evidence="1">The sequence shown here is derived from an EMBL/GenBank/DDBJ whole genome shotgun (WGS) entry which is preliminary data.</text>
</comment>
<accession>A0A1B7WE06</accession>
<dbReference type="AlphaFoldDB" id="A0A1B7WE06"/>
<proteinExistence type="predicted"/>
<sequence>MRQIMICRTYVAADFDLPHHMCGRSTFELEYLGEFETKIEKSLGCESGAYGASIDEKKPRSKI</sequence>
<protein>
    <submittedName>
        <fullName evidence="1">Uncharacterized protein</fullName>
    </submittedName>
</protein>